<protein>
    <recommendedName>
        <fullName evidence="5">Quaternary amine transport ATP-binding protein</fullName>
        <ecNumber evidence="5">7.6.2.9</ecNumber>
    </recommendedName>
</protein>
<dbReference type="InterPro" id="IPR017871">
    <property type="entry name" value="ABC_transporter-like_CS"/>
</dbReference>
<comment type="similarity">
    <text evidence="1 5">Belongs to the ABC transporter superfamily.</text>
</comment>
<dbReference type="PANTHER" id="PTHR43869">
    <property type="entry name" value="GLYCINE BETAINE/PROLINE BETAINE TRANSPORT SYSTEM ATP-BINDING PROTEIN PROV"/>
    <property type="match status" value="1"/>
</dbReference>
<evidence type="ECO:0000256" key="1">
    <source>
        <dbReference type="ARBA" id="ARBA00005417"/>
    </source>
</evidence>
<dbReference type="Gene3D" id="3.40.50.300">
    <property type="entry name" value="P-loop containing nucleotide triphosphate hydrolases"/>
    <property type="match status" value="1"/>
</dbReference>
<dbReference type="Proteomes" id="UP001595799">
    <property type="component" value="Unassembled WGS sequence"/>
</dbReference>
<name>A0ABV8UQZ9_9PROT</name>
<dbReference type="CDD" id="cd02205">
    <property type="entry name" value="CBS_pair_SF"/>
    <property type="match status" value="1"/>
</dbReference>
<accession>A0ABV8UQZ9</accession>
<proteinExistence type="inferred from homology"/>
<keyword evidence="2 5" id="KW-0813">Transport</keyword>
<dbReference type="PROSITE" id="PS00211">
    <property type="entry name" value="ABC_TRANSPORTER_1"/>
    <property type="match status" value="1"/>
</dbReference>
<dbReference type="InterPro" id="IPR003593">
    <property type="entry name" value="AAA+_ATPase"/>
</dbReference>
<dbReference type="Gene3D" id="3.10.580.10">
    <property type="entry name" value="CBS-domain"/>
    <property type="match status" value="1"/>
</dbReference>
<dbReference type="EC" id="7.6.2.9" evidence="5"/>
<dbReference type="InterPro" id="IPR003439">
    <property type="entry name" value="ABC_transporter-like_ATP-bd"/>
</dbReference>
<evidence type="ECO:0000256" key="5">
    <source>
        <dbReference type="RuleBase" id="RU369116"/>
    </source>
</evidence>
<comment type="subcellular location">
    <subcellularLocation>
        <location evidence="5">Cell inner membrane</location>
        <topology evidence="5">Peripheral membrane protein</topology>
    </subcellularLocation>
</comment>
<keyword evidence="3 5" id="KW-0547">Nucleotide-binding</keyword>
<dbReference type="InterPro" id="IPR005892">
    <property type="entry name" value="Gly-betaine_transp_ATP-bd"/>
</dbReference>
<dbReference type="Pfam" id="PF00005">
    <property type="entry name" value="ABC_tran"/>
    <property type="match status" value="1"/>
</dbReference>
<dbReference type="EMBL" id="JBHSCW010000011">
    <property type="protein sequence ID" value="MFC4353238.1"/>
    <property type="molecule type" value="Genomic_DNA"/>
</dbReference>
<dbReference type="SUPFAM" id="SSF54631">
    <property type="entry name" value="CBS-domain pair"/>
    <property type="match status" value="1"/>
</dbReference>
<comment type="catalytic activity">
    <reaction evidence="5">
        <text>a quaternary ammonium(out) + ATP + H2O = a quaternary ammonium(in) + ADP + phosphate + H(+)</text>
        <dbReference type="Rhea" id="RHEA:11036"/>
        <dbReference type="ChEBI" id="CHEBI:15377"/>
        <dbReference type="ChEBI" id="CHEBI:15378"/>
        <dbReference type="ChEBI" id="CHEBI:30616"/>
        <dbReference type="ChEBI" id="CHEBI:35267"/>
        <dbReference type="ChEBI" id="CHEBI:43474"/>
        <dbReference type="ChEBI" id="CHEBI:456216"/>
    </reaction>
</comment>
<comment type="subunit">
    <text evidence="5">The complex is probably composed of two ATP-binding proteins, two transmembrane proteins and a solute-binding protein.</text>
</comment>
<dbReference type="CDD" id="cd03294">
    <property type="entry name" value="ABC_Pro_Gly_Betaine"/>
    <property type="match status" value="1"/>
</dbReference>
<keyword evidence="8" id="KW-1185">Reference proteome</keyword>
<dbReference type="PANTHER" id="PTHR43869:SF1">
    <property type="entry name" value="GLYCINE BETAINE_PROLINE BETAINE TRANSPORT SYSTEM ATP-BINDING PROTEIN PROV"/>
    <property type="match status" value="1"/>
</dbReference>
<dbReference type="SMART" id="SM00382">
    <property type="entry name" value="AAA"/>
    <property type="match status" value="1"/>
</dbReference>
<organism evidence="7 8">
    <name type="scientific">Fodinicurvata halophila</name>
    <dbReference type="NCBI Taxonomy" id="1419723"/>
    <lineage>
        <taxon>Bacteria</taxon>
        <taxon>Pseudomonadati</taxon>
        <taxon>Pseudomonadota</taxon>
        <taxon>Alphaproteobacteria</taxon>
        <taxon>Rhodospirillales</taxon>
        <taxon>Rhodovibrionaceae</taxon>
        <taxon>Fodinicurvata</taxon>
    </lineage>
</organism>
<keyword evidence="5" id="KW-0472">Membrane</keyword>
<dbReference type="InterPro" id="IPR046342">
    <property type="entry name" value="CBS_dom_sf"/>
</dbReference>
<evidence type="ECO:0000256" key="2">
    <source>
        <dbReference type="ARBA" id="ARBA00022448"/>
    </source>
</evidence>
<keyword evidence="4 5" id="KW-0067">ATP-binding</keyword>
<evidence type="ECO:0000313" key="7">
    <source>
        <dbReference type="EMBL" id="MFC4353238.1"/>
    </source>
</evidence>
<evidence type="ECO:0000256" key="3">
    <source>
        <dbReference type="ARBA" id="ARBA00022741"/>
    </source>
</evidence>
<keyword evidence="5" id="KW-0997">Cell inner membrane</keyword>
<gene>
    <name evidence="7" type="ORF">ACFOW6_16945</name>
</gene>
<dbReference type="PROSITE" id="PS50893">
    <property type="entry name" value="ABC_TRANSPORTER_2"/>
    <property type="match status" value="1"/>
</dbReference>
<evidence type="ECO:0000259" key="6">
    <source>
        <dbReference type="PROSITE" id="PS50893"/>
    </source>
</evidence>
<evidence type="ECO:0000256" key="4">
    <source>
        <dbReference type="ARBA" id="ARBA00022840"/>
    </source>
</evidence>
<dbReference type="GO" id="GO:0005524">
    <property type="term" value="F:ATP binding"/>
    <property type="evidence" value="ECO:0007669"/>
    <property type="project" value="UniProtKB-KW"/>
</dbReference>
<dbReference type="NCBIfam" id="TIGR01186">
    <property type="entry name" value="proV"/>
    <property type="match status" value="1"/>
</dbReference>
<dbReference type="InterPro" id="IPR051921">
    <property type="entry name" value="ABC_osmolyte_uptake_ATP-bind"/>
</dbReference>
<evidence type="ECO:0000313" key="8">
    <source>
        <dbReference type="Proteomes" id="UP001595799"/>
    </source>
</evidence>
<dbReference type="SUPFAM" id="SSF52540">
    <property type="entry name" value="P-loop containing nucleoside triphosphate hydrolases"/>
    <property type="match status" value="1"/>
</dbReference>
<comment type="caution">
    <text evidence="7">The sequence shown here is derived from an EMBL/GenBank/DDBJ whole genome shotgun (WGS) entry which is preliminary data.</text>
</comment>
<keyword evidence="5" id="KW-1003">Cell membrane</keyword>
<feature type="domain" description="ABC transporter" evidence="6">
    <location>
        <begin position="29"/>
        <end position="265"/>
    </location>
</feature>
<reference evidence="8" key="1">
    <citation type="journal article" date="2019" name="Int. J. Syst. Evol. Microbiol.">
        <title>The Global Catalogue of Microorganisms (GCM) 10K type strain sequencing project: providing services to taxonomists for standard genome sequencing and annotation.</title>
        <authorList>
            <consortium name="The Broad Institute Genomics Platform"/>
            <consortium name="The Broad Institute Genome Sequencing Center for Infectious Disease"/>
            <person name="Wu L."/>
            <person name="Ma J."/>
        </authorList>
    </citation>
    <scope>NUCLEOTIDE SEQUENCE [LARGE SCALE GENOMIC DNA]</scope>
    <source>
        <strain evidence="8">CECT 8472</strain>
    </source>
</reference>
<dbReference type="InterPro" id="IPR027417">
    <property type="entry name" value="P-loop_NTPase"/>
</dbReference>
<dbReference type="RefSeq" id="WP_382423613.1">
    <property type="nucleotide sequence ID" value="NZ_JBHSCW010000011.1"/>
</dbReference>
<sequence>MTDKLTVKNLFKVFGPNPEQAIELAKQGVSKDEIFRQTESVVAVNDVSLTVRERELFVVMGLSGSGKSTLIRCLNRLIEPSSGEISIDGYSITDADEETLRQLRLNKMSMVFQHFALFPHKTVCENAEYGLKVRGVSRRERREKAMAALEAVGLDAWADAYPSSLSGGMQQRVGLARGLAVDPQVLLMDEPFSALDPLIRREMQDELAGIQAKYTTTIIFITHDLHEALKLGNHIAIMKDGRFVQVGPPEEIVTAPADDYVSAFTHDVDRGRVLRAESVMEQSITLQAGKDTASTALARMDEAGQDCLYVLDDKGGPAGYVRRDMLADVSGNTQITSVMQSDYPQTDPDRLLYELYEQFAEGIPVAVVAKDGKLLGVVQQLQVFNELVSEETTAGSQDKAPAGAAK</sequence>